<dbReference type="InterPro" id="IPR031481">
    <property type="entry name" value="Glyco_tran_10_N"/>
</dbReference>
<evidence type="ECO:0000256" key="5">
    <source>
        <dbReference type="ARBA" id="ARBA00022692"/>
    </source>
</evidence>
<dbReference type="InterPro" id="IPR001503">
    <property type="entry name" value="Glyco_trans_10"/>
</dbReference>
<dbReference type="GO" id="GO:0046920">
    <property type="term" value="F:alpha-(1-&gt;3)-fucosyltransferase activity"/>
    <property type="evidence" value="ECO:0007669"/>
    <property type="project" value="TreeGrafter"/>
</dbReference>
<reference evidence="14 15" key="1">
    <citation type="journal article" date="2023" name="BMC Biol.">
        <title>The compact genome of the sponge Oopsacas minuta (Hexactinellida) is lacking key metazoan core genes.</title>
        <authorList>
            <person name="Santini S."/>
            <person name="Schenkelaars Q."/>
            <person name="Jourda C."/>
            <person name="Duchesne M."/>
            <person name="Belahbib H."/>
            <person name="Rocher C."/>
            <person name="Selva M."/>
            <person name="Riesgo A."/>
            <person name="Vervoort M."/>
            <person name="Leys S.P."/>
            <person name="Kodjabachian L."/>
            <person name="Le Bivic A."/>
            <person name="Borchiellini C."/>
            <person name="Claverie J.M."/>
            <person name="Renard E."/>
        </authorList>
    </citation>
    <scope>NUCLEOTIDE SEQUENCE [LARGE SCALE GENOMIC DNA]</scope>
    <source>
        <strain evidence="14">SPO-2</strain>
    </source>
</reference>
<evidence type="ECO:0000256" key="10">
    <source>
        <dbReference type="ARBA" id="ARBA00060399"/>
    </source>
</evidence>
<organism evidence="14 15">
    <name type="scientific">Oopsacas minuta</name>
    <dbReference type="NCBI Taxonomy" id="111878"/>
    <lineage>
        <taxon>Eukaryota</taxon>
        <taxon>Metazoa</taxon>
        <taxon>Porifera</taxon>
        <taxon>Hexactinellida</taxon>
        <taxon>Hexasterophora</taxon>
        <taxon>Lyssacinosida</taxon>
        <taxon>Leucopsacidae</taxon>
        <taxon>Oopsacas</taxon>
    </lineage>
</organism>
<feature type="transmembrane region" description="Helical" evidence="11">
    <location>
        <begin position="12"/>
        <end position="31"/>
    </location>
</feature>
<protein>
    <recommendedName>
        <fullName evidence="11">Fucosyltransferase</fullName>
        <ecNumber evidence="11">2.4.1.-</ecNumber>
    </recommendedName>
</protein>
<dbReference type="FunFam" id="3.40.50.11660:FF:000002">
    <property type="entry name" value="Alpha-(1,3)-fucosyltransferase"/>
    <property type="match status" value="1"/>
</dbReference>
<gene>
    <name evidence="14" type="ORF">LOD99_2456</name>
</gene>
<evidence type="ECO:0000256" key="4">
    <source>
        <dbReference type="ARBA" id="ARBA00022679"/>
    </source>
</evidence>
<feature type="domain" description="Fucosyltransferase N-terminal" evidence="13">
    <location>
        <begin position="99"/>
        <end position="199"/>
    </location>
</feature>
<dbReference type="PANTHER" id="PTHR11929">
    <property type="entry name" value="ALPHA- 1,3 -FUCOSYLTRANSFERASE"/>
    <property type="match status" value="1"/>
</dbReference>
<keyword evidence="15" id="KW-1185">Reference proteome</keyword>
<name>A0AAV7K1X1_9METZ</name>
<evidence type="ECO:0000256" key="2">
    <source>
        <dbReference type="ARBA" id="ARBA00008919"/>
    </source>
</evidence>
<keyword evidence="6" id="KW-0735">Signal-anchor</keyword>
<evidence type="ECO:0000313" key="14">
    <source>
        <dbReference type="EMBL" id="KAI6655167.1"/>
    </source>
</evidence>
<proteinExistence type="inferred from homology"/>
<dbReference type="EC" id="2.4.1.-" evidence="11"/>
<evidence type="ECO:0000256" key="7">
    <source>
        <dbReference type="ARBA" id="ARBA00022989"/>
    </source>
</evidence>
<dbReference type="SUPFAM" id="SSF53756">
    <property type="entry name" value="UDP-Glycosyltransferase/glycogen phosphorylase"/>
    <property type="match status" value="1"/>
</dbReference>
<accession>A0AAV7K1X1</accession>
<evidence type="ECO:0000259" key="12">
    <source>
        <dbReference type="Pfam" id="PF00852"/>
    </source>
</evidence>
<evidence type="ECO:0000256" key="6">
    <source>
        <dbReference type="ARBA" id="ARBA00022968"/>
    </source>
</evidence>
<evidence type="ECO:0000256" key="11">
    <source>
        <dbReference type="RuleBase" id="RU003832"/>
    </source>
</evidence>
<keyword evidence="7 11" id="KW-1133">Transmembrane helix</keyword>
<evidence type="ECO:0000256" key="9">
    <source>
        <dbReference type="ARBA" id="ARBA00023180"/>
    </source>
</evidence>
<keyword evidence="3 11" id="KW-0328">Glycosyltransferase</keyword>
<dbReference type="Pfam" id="PF00852">
    <property type="entry name" value="Glyco_transf_10"/>
    <property type="match status" value="1"/>
</dbReference>
<dbReference type="Gene3D" id="3.40.50.11660">
    <property type="entry name" value="Glycosyl transferase family 10, C-terminal domain"/>
    <property type="match status" value="1"/>
</dbReference>
<keyword evidence="8 11" id="KW-0472">Membrane</keyword>
<keyword evidence="9" id="KW-0325">Glycoprotein</keyword>
<dbReference type="Pfam" id="PF17039">
    <property type="entry name" value="Glyco_tran_10_N"/>
    <property type="match status" value="1"/>
</dbReference>
<dbReference type="EMBL" id="JAKMXF010000210">
    <property type="protein sequence ID" value="KAI6655167.1"/>
    <property type="molecule type" value="Genomic_DNA"/>
</dbReference>
<evidence type="ECO:0000259" key="13">
    <source>
        <dbReference type="Pfam" id="PF17039"/>
    </source>
</evidence>
<evidence type="ECO:0000313" key="15">
    <source>
        <dbReference type="Proteomes" id="UP001165289"/>
    </source>
</evidence>
<dbReference type="PANTHER" id="PTHR11929:SF194">
    <property type="entry name" value="ALPHA-(1,3)-FUCOSYLTRANSFERASE 10"/>
    <property type="match status" value="1"/>
</dbReference>
<dbReference type="AlphaFoldDB" id="A0AAV7K1X1"/>
<evidence type="ECO:0000256" key="8">
    <source>
        <dbReference type="ARBA" id="ARBA00023136"/>
    </source>
</evidence>
<comment type="caution">
    <text evidence="14">The sequence shown here is derived from an EMBL/GenBank/DDBJ whole genome shotgun (WGS) entry which is preliminary data.</text>
</comment>
<evidence type="ECO:0000256" key="3">
    <source>
        <dbReference type="ARBA" id="ARBA00022676"/>
    </source>
</evidence>
<comment type="subcellular location">
    <subcellularLocation>
        <location evidence="10">Endomembrane system</location>
        <topology evidence="10">Single-pass type II membrane protein</topology>
    </subcellularLocation>
    <subcellularLocation>
        <location evidence="11">Golgi apparatus</location>
        <location evidence="11">Golgi stack membrane</location>
        <topology evidence="11">Single-pass type II membrane protein</topology>
    </subcellularLocation>
</comment>
<comment type="pathway">
    <text evidence="1">Protein modification; protein glycosylation.</text>
</comment>
<keyword evidence="5 11" id="KW-0812">Transmembrane</keyword>
<dbReference type="Proteomes" id="UP001165289">
    <property type="component" value="Unassembled WGS sequence"/>
</dbReference>
<feature type="domain" description="Fucosyltransferase C-terminal" evidence="12">
    <location>
        <begin position="226"/>
        <end position="414"/>
    </location>
</feature>
<evidence type="ECO:0000256" key="1">
    <source>
        <dbReference type="ARBA" id="ARBA00004922"/>
    </source>
</evidence>
<keyword evidence="4 11" id="KW-0808">Transferase</keyword>
<dbReference type="InterPro" id="IPR055270">
    <property type="entry name" value="Glyco_tran_10_C"/>
</dbReference>
<comment type="similarity">
    <text evidence="2 11">Belongs to the glycosyltransferase 10 family.</text>
</comment>
<sequence>MRNNRYSNHFYIKLLVTLVLFAYVFFTPWRYSYTEEEFIAEFPQINSDYVADNARLYQLAAELNPLVRNTVYDNLKEEDITQEFIISEVKRTAKENDIPVLIWWSNLYPDMTDFKQCGKSTCVVTRDRKIFSDKEFENVAILFYGSSVNWDDLPLPRSTQLWGLLHDESSKNNIELNFIEVLSLFNYTSTFSRYSDVPLTTMYLPTLNYLTEPVNYPPSEMQESRGSVLYIHSDCQVPTYRDLYTKELMKHITVDSYGSCLNNKEFPDYLKSGGNILKFQHEDLYKFIQGYKFTLAFENSRCDDYITEKLWRPLHMRSIPIYHGARTVKDWVPAEHSVIYAEDFNNPRELADYLKYLEANETAYEEYFSYKVKVTNQRLINAMNDRIWNYYKDGIDFIEGFNCLMCQKLDELSIAKKENRVIPPRIVDIKHYNCETPQKRLTKKYMDHFDWYGVYARGYNHAKVIRNRVLNNTHF</sequence>
<dbReference type="GO" id="GO:0032580">
    <property type="term" value="C:Golgi cisterna membrane"/>
    <property type="evidence" value="ECO:0007669"/>
    <property type="project" value="UniProtKB-SubCell"/>
</dbReference>
<dbReference type="InterPro" id="IPR038577">
    <property type="entry name" value="GT10-like_C_sf"/>
</dbReference>
<keyword evidence="11" id="KW-0333">Golgi apparatus</keyword>